<dbReference type="GO" id="GO:0006955">
    <property type="term" value="P:immune response"/>
    <property type="evidence" value="ECO:0007669"/>
    <property type="project" value="TreeGrafter"/>
</dbReference>
<dbReference type="OMA" id="YHTEVET"/>
<dbReference type="Ensembl" id="ENSSAUT00010019583.1">
    <property type="protein sequence ID" value="ENSSAUP00010018540.1"/>
    <property type="gene ID" value="ENSSAUG00010008368.1"/>
</dbReference>
<evidence type="ECO:0000313" key="1">
    <source>
        <dbReference type="Ensembl" id="ENSSAUP00010018540.1"/>
    </source>
</evidence>
<dbReference type="GeneID" id="115574830"/>
<reference evidence="1" key="3">
    <citation type="submission" date="2025-09" db="UniProtKB">
        <authorList>
            <consortium name="Ensembl"/>
        </authorList>
    </citation>
    <scope>IDENTIFICATION</scope>
</reference>
<evidence type="ECO:0000313" key="2">
    <source>
        <dbReference type="Proteomes" id="UP000472265"/>
    </source>
</evidence>
<accession>A0A671V133</accession>
<reference evidence="1" key="1">
    <citation type="submission" date="2021-04" db="EMBL/GenBank/DDBJ databases">
        <authorList>
            <consortium name="Wellcome Sanger Institute Data Sharing"/>
        </authorList>
    </citation>
    <scope>NUCLEOTIDE SEQUENCE [LARGE SCALE GENOMIC DNA]</scope>
</reference>
<reference evidence="1" key="2">
    <citation type="submission" date="2025-08" db="UniProtKB">
        <authorList>
            <consortium name="Ensembl"/>
        </authorList>
    </citation>
    <scope>IDENTIFICATION</scope>
</reference>
<dbReference type="Proteomes" id="UP000472265">
    <property type="component" value="Chromosome 23"/>
</dbReference>
<gene>
    <name evidence="1" type="primary">LOC115574830</name>
</gene>
<sequence>MGFEKLPDGGVHVEDVKLALRGHVRDGYQFKAGDYMEPRDPSYEPSPSLNDRVHVLVSVIPADSVSLLSKEVLKKMREVRLAARDMGIPQVAILTKVDKACPKAKQNIVNVYKSKYLKKRVDLFNELLGLPLNCIFLVRNYETENKTQAGFDALILCALRHMIDYGEDYLINL</sequence>
<name>A0A671V133_SPAAU</name>
<dbReference type="AlphaFoldDB" id="A0A671V133"/>
<organism evidence="1 2">
    <name type="scientific">Sparus aurata</name>
    <name type="common">Gilthead sea bream</name>
    <dbReference type="NCBI Taxonomy" id="8175"/>
    <lineage>
        <taxon>Eukaryota</taxon>
        <taxon>Metazoa</taxon>
        <taxon>Chordata</taxon>
        <taxon>Craniata</taxon>
        <taxon>Vertebrata</taxon>
        <taxon>Euteleostomi</taxon>
        <taxon>Actinopterygii</taxon>
        <taxon>Neopterygii</taxon>
        <taxon>Teleostei</taxon>
        <taxon>Neoteleostei</taxon>
        <taxon>Acanthomorphata</taxon>
        <taxon>Eupercaria</taxon>
        <taxon>Spariformes</taxon>
        <taxon>Sparidae</taxon>
        <taxon>Sparus</taxon>
    </lineage>
</organism>
<dbReference type="PANTHER" id="PTHR14241">
    <property type="entry name" value="INTERFERON-INDUCED PROTEIN 44"/>
    <property type="match status" value="1"/>
</dbReference>
<dbReference type="RefSeq" id="XP_030262316.1">
    <property type="nucleotide sequence ID" value="XM_030406456.1"/>
</dbReference>
<protein>
    <submittedName>
        <fullName evidence="1">Interferon-induced protein 44-like</fullName>
    </submittedName>
</protein>
<dbReference type="RefSeq" id="XP_030262317.1">
    <property type="nucleotide sequence ID" value="XM_030406457.1"/>
</dbReference>
<dbReference type="GeneTree" id="ENSGT00940000160560"/>
<keyword evidence="2" id="KW-1185">Reference proteome</keyword>
<proteinExistence type="predicted"/>
<dbReference type="InParanoid" id="A0A671V133"/>
<dbReference type="PANTHER" id="PTHR14241:SF32">
    <property type="entry name" value="VWFA DOMAIN-CONTAINING PROTEIN-RELATED"/>
    <property type="match status" value="1"/>
</dbReference>